<dbReference type="AlphaFoldDB" id="A0AAD1XMF8"/>
<gene>
    <name evidence="4" type="ORF">ECRASSUSDP1_LOCUS16686</name>
</gene>
<dbReference type="GO" id="GO:0003677">
    <property type="term" value="F:DNA binding"/>
    <property type="evidence" value="ECO:0007669"/>
    <property type="project" value="UniProtKB-UniRule"/>
</dbReference>
<comment type="subcellular location">
    <subcellularLocation>
        <location evidence="1 2">Nucleus</location>
    </subcellularLocation>
</comment>
<evidence type="ECO:0000256" key="1">
    <source>
        <dbReference type="PROSITE-ProRule" id="PRU00108"/>
    </source>
</evidence>
<organism evidence="4 5">
    <name type="scientific">Euplotes crassus</name>
    <dbReference type="NCBI Taxonomy" id="5936"/>
    <lineage>
        <taxon>Eukaryota</taxon>
        <taxon>Sar</taxon>
        <taxon>Alveolata</taxon>
        <taxon>Ciliophora</taxon>
        <taxon>Intramacronucleata</taxon>
        <taxon>Spirotrichea</taxon>
        <taxon>Hypotrichia</taxon>
        <taxon>Euplotida</taxon>
        <taxon>Euplotidae</taxon>
        <taxon>Moneuplotes</taxon>
    </lineage>
</organism>
<accession>A0AAD1XMF8</accession>
<feature type="domain" description="Homeobox" evidence="3">
    <location>
        <begin position="188"/>
        <end position="247"/>
    </location>
</feature>
<evidence type="ECO:0000313" key="5">
    <source>
        <dbReference type="Proteomes" id="UP001295684"/>
    </source>
</evidence>
<evidence type="ECO:0000313" key="4">
    <source>
        <dbReference type="EMBL" id="CAI2375324.1"/>
    </source>
</evidence>
<dbReference type="SUPFAM" id="SSF46689">
    <property type="entry name" value="Homeodomain-like"/>
    <property type="match status" value="1"/>
</dbReference>
<dbReference type="Gene3D" id="1.10.10.60">
    <property type="entry name" value="Homeodomain-like"/>
    <property type="match status" value="1"/>
</dbReference>
<keyword evidence="5" id="KW-1185">Reference proteome</keyword>
<proteinExistence type="predicted"/>
<comment type="caution">
    <text evidence="4">The sequence shown here is derived from an EMBL/GenBank/DDBJ whole genome shotgun (WGS) entry which is preliminary data.</text>
</comment>
<dbReference type="CDD" id="cd00086">
    <property type="entry name" value="homeodomain"/>
    <property type="match status" value="1"/>
</dbReference>
<dbReference type="GO" id="GO:0005634">
    <property type="term" value="C:nucleus"/>
    <property type="evidence" value="ECO:0007669"/>
    <property type="project" value="UniProtKB-SubCell"/>
</dbReference>
<dbReference type="PROSITE" id="PS50071">
    <property type="entry name" value="HOMEOBOX_2"/>
    <property type="match status" value="1"/>
</dbReference>
<dbReference type="InterPro" id="IPR001356">
    <property type="entry name" value="HD"/>
</dbReference>
<protein>
    <recommendedName>
        <fullName evidence="3">Homeobox domain-containing protein</fullName>
    </recommendedName>
</protein>
<name>A0AAD1XMF8_EUPCR</name>
<dbReference type="InterPro" id="IPR009057">
    <property type="entry name" value="Homeodomain-like_sf"/>
</dbReference>
<dbReference type="EMBL" id="CAMPGE010016789">
    <property type="protein sequence ID" value="CAI2375324.1"/>
    <property type="molecule type" value="Genomic_DNA"/>
</dbReference>
<reference evidence="4" key="1">
    <citation type="submission" date="2023-07" db="EMBL/GenBank/DDBJ databases">
        <authorList>
            <consortium name="AG Swart"/>
            <person name="Singh M."/>
            <person name="Singh A."/>
            <person name="Seah K."/>
            <person name="Emmerich C."/>
        </authorList>
    </citation>
    <scope>NUCLEOTIDE SEQUENCE</scope>
    <source>
        <strain evidence="4">DP1</strain>
    </source>
</reference>
<dbReference type="Proteomes" id="UP001295684">
    <property type="component" value="Unassembled WGS sequence"/>
</dbReference>
<dbReference type="Pfam" id="PF00046">
    <property type="entry name" value="Homeodomain"/>
    <property type="match status" value="1"/>
</dbReference>
<evidence type="ECO:0000256" key="2">
    <source>
        <dbReference type="RuleBase" id="RU000682"/>
    </source>
</evidence>
<keyword evidence="1 2" id="KW-0238">DNA-binding</keyword>
<keyword evidence="1 2" id="KW-0371">Homeobox</keyword>
<sequence>MTTQLTYFNNFRNENGNNWFSNEYDFESNQFPNLAQNEMYFCFESKPIVQNEMKPSIPETPLADYEYAQDCYKTEKWDITSMKCENEEPAKIRYEHHSQEGTNSTLEVDTSSEKSLKKGYEDLFLMVEDKHLYKIGNENDSLTTSNNKDLVNLDKIISDKETDLNNFIEDMLKNCPCDNLIKKQRIYKAKNIKRKRKTKTQIKTLEKELQRNPTWLKDDFKRLSEELSLNRDQVYKWYWDQKKKSDF</sequence>
<keyword evidence="1 2" id="KW-0539">Nucleus</keyword>
<evidence type="ECO:0000259" key="3">
    <source>
        <dbReference type="PROSITE" id="PS50071"/>
    </source>
</evidence>